<organism evidence="2">
    <name type="scientific">Caenorhabditis brenneri</name>
    <name type="common">Nematode worm</name>
    <dbReference type="NCBI Taxonomy" id="135651"/>
    <lineage>
        <taxon>Eukaryota</taxon>
        <taxon>Metazoa</taxon>
        <taxon>Ecdysozoa</taxon>
        <taxon>Nematoda</taxon>
        <taxon>Chromadorea</taxon>
        <taxon>Rhabditida</taxon>
        <taxon>Rhabditina</taxon>
        <taxon>Rhabditomorpha</taxon>
        <taxon>Rhabditoidea</taxon>
        <taxon>Rhabditidae</taxon>
        <taxon>Peloderinae</taxon>
        <taxon>Caenorhabditis</taxon>
    </lineage>
</organism>
<evidence type="ECO:0000313" key="2">
    <source>
        <dbReference type="Proteomes" id="UP000008068"/>
    </source>
</evidence>
<keyword evidence="2" id="KW-1185">Reference proteome</keyword>
<dbReference type="EMBL" id="GL380087">
    <property type="protein sequence ID" value="EGT46032.1"/>
    <property type="molecule type" value="Genomic_DNA"/>
</dbReference>
<gene>
    <name evidence="1" type="ORF">CAEBREN_28679</name>
</gene>
<dbReference type="AlphaFoldDB" id="G0P5Q3"/>
<sequence>MSYGKYVLLSIEEHQDLVANRKKEDPIQELLDAPMESDLKVAHLQNQLTRMIKRRLDDSTTAATVETEKIPEKIAKLDDDKKGENDRNDDILHEAPQIPAFSPDSFATPTERVFSPLLSQSPVSPLSPTFPASLQTATIVTPTQEEAKRRLLQHLNSHPDYYRIDTKSGDFFLRGRRVPGYTIHRILDDFTNKNPISTPVEGLRALSMYLKETDFPEKYILNPKRKYAARASSRLFYATLWSNKSSGKRKATKSELLV</sequence>
<protein>
    <submittedName>
        <fullName evidence="1">Uncharacterized protein</fullName>
    </submittedName>
</protein>
<dbReference type="HOGENOM" id="CLU_1078601_0_0_1"/>
<dbReference type="Proteomes" id="UP000008068">
    <property type="component" value="Unassembled WGS sequence"/>
</dbReference>
<reference evidence="2" key="1">
    <citation type="submission" date="2011-07" db="EMBL/GenBank/DDBJ databases">
        <authorList>
            <consortium name="Caenorhabditis brenneri Sequencing and Analysis Consortium"/>
            <person name="Wilson R.K."/>
        </authorList>
    </citation>
    <scope>NUCLEOTIDE SEQUENCE [LARGE SCALE GENOMIC DNA]</scope>
    <source>
        <strain evidence="2">PB2801</strain>
    </source>
</reference>
<dbReference type="InParanoid" id="G0P5Q3"/>
<proteinExistence type="predicted"/>
<evidence type="ECO:0000313" key="1">
    <source>
        <dbReference type="EMBL" id="EGT46032.1"/>
    </source>
</evidence>
<accession>G0P5Q3</accession>
<name>G0P5Q3_CAEBE</name>